<dbReference type="Proteomes" id="UP000595420">
    <property type="component" value="Chromosome"/>
</dbReference>
<reference evidence="1 2" key="1">
    <citation type="submission" date="2020-07" db="EMBL/GenBank/DDBJ databases">
        <title>Complete genome sequence analysis of Acidithiobacillus ferrivorans XJFY6S-08 reveals extreme environmental adaptation to alpine acid mine drainage.</title>
        <authorList>
            <person name="Yan L."/>
            <person name="Ni Y."/>
        </authorList>
    </citation>
    <scope>NUCLEOTIDE SEQUENCE [LARGE SCALE GENOMIC DNA]</scope>
    <source>
        <strain evidence="1 2">XJFY6S-08</strain>
    </source>
</reference>
<evidence type="ECO:0000313" key="1">
    <source>
        <dbReference type="EMBL" id="QQD72812.1"/>
    </source>
</evidence>
<protein>
    <recommendedName>
        <fullName evidence="3">Plasmid stabilization system</fullName>
    </recommendedName>
</protein>
<dbReference type="InterPro" id="IPR035093">
    <property type="entry name" value="RelE/ParE_toxin_dom_sf"/>
</dbReference>
<dbReference type="AlphaFoldDB" id="A0A7T4WDZ8"/>
<sequence length="99" mass="11615">MLVVLRPEAEHELLEAQIWYESKALGLGFEFARAADAAVASALRNPFGHLRIEEEEFRRVLFRKFPYTLIYLPSPDELLVVSFFHQHREPGVWIERFNS</sequence>
<evidence type="ECO:0000313" key="2">
    <source>
        <dbReference type="Proteomes" id="UP000595420"/>
    </source>
</evidence>
<evidence type="ECO:0008006" key="3">
    <source>
        <dbReference type="Google" id="ProtNLM"/>
    </source>
</evidence>
<name>A0A7T4WDZ8_9PROT</name>
<proteinExistence type="predicted"/>
<dbReference type="RefSeq" id="WP_198660626.1">
    <property type="nucleotide sequence ID" value="NZ_CP059488.1"/>
</dbReference>
<gene>
    <name evidence="1" type="ORF">H2515_00200</name>
</gene>
<dbReference type="Gene3D" id="3.30.2310.20">
    <property type="entry name" value="RelE-like"/>
    <property type="match status" value="1"/>
</dbReference>
<dbReference type="EMBL" id="CP059488">
    <property type="protein sequence ID" value="QQD72812.1"/>
    <property type="molecule type" value="Genomic_DNA"/>
</dbReference>
<accession>A0A7T4WDZ8</accession>
<organism evidence="1 2">
    <name type="scientific">Acidithiobacillus ferrivorans</name>
    <dbReference type="NCBI Taxonomy" id="160808"/>
    <lineage>
        <taxon>Bacteria</taxon>
        <taxon>Pseudomonadati</taxon>
        <taxon>Pseudomonadota</taxon>
        <taxon>Acidithiobacillia</taxon>
        <taxon>Acidithiobacillales</taxon>
        <taxon>Acidithiobacillaceae</taxon>
        <taxon>Acidithiobacillus</taxon>
    </lineage>
</organism>